<keyword evidence="3" id="KW-1185">Reference proteome</keyword>
<dbReference type="RefSeq" id="WP_111393422.1">
    <property type="nucleotide sequence ID" value="NZ_QKTX01000009.1"/>
</dbReference>
<organism evidence="2 3">
    <name type="scientific">Algoriphagus aquaeductus</name>
    <dbReference type="NCBI Taxonomy" id="475299"/>
    <lineage>
        <taxon>Bacteria</taxon>
        <taxon>Pseudomonadati</taxon>
        <taxon>Bacteroidota</taxon>
        <taxon>Cytophagia</taxon>
        <taxon>Cytophagales</taxon>
        <taxon>Cyclobacteriaceae</taxon>
        <taxon>Algoriphagus</taxon>
    </lineage>
</organism>
<reference evidence="2 3" key="1">
    <citation type="submission" date="2018-06" db="EMBL/GenBank/DDBJ databases">
        <title>Genomic Encyclopedia of Archaeal and Bacterial Type Strains, Phase II (KMG-II): from individual species to whole genera.</title>
        <authorList>
            <person name="Goeker M."/>
        </authorList>
    </citation>
    <scope>NUCLEOTIDE SEQUENCE [LARGE SCALE GENOMIC DNA]</scope>
    <source>
        <strain evidence="2 3">T4</strain>
    </source>
</reference>
<sequence length="273" mass="32009">MKSLNRGKVEAQKLLHLCGLDDVIDLELDFFVAGLITVGLDVLLIEEEMANCDGKIIFGEKKSIIKVNSKIQFGQRKRFVVAHEIGHLLMHRNFELPEDTFANFNVIEGMENTLRNGKQELEANEFASELLMPENLFLKEAMEKKFTPSLIKELSEKFRTSLTATVYRYLQHSQLHPICIVFIENGRVKYWKKSEDLKVWMSDYNKLPPPSDSVAMEYLQKDYDFIYTLEEKAQTISKSTWFKLNQYDEDSDFYEYCIPTKRYRTILSIIWED</sequence>
<dbReference type="OrthoDB" id="9794834at2"/>
<dbReference type="InterPro" id="IPR052345">
    <property type="entry name" value="Rad_response_metalloprotease"/>
</dbReference>
<evidence type="ECO:0000313" key="3">
    <source>
        <dbReference type="Proteomes" id="UP000248917"/>
    </source>
</evidence>
<dbReference type="AlphaFoldDB" id="A0A326RWP4"/>
<dbReference type="InterPro" id="IPR010359">
    <property type="entry name" value="IrrE_HExxH"/>
</dbReference>
<accession>A0A326RWP4</accession>
<dbReference type="Proteomes" id="UP000248917">
    <property type="component" value="Unassembled WGS sequence"/>
</dbReference>
<gene>
    <name evidence="2" type="ORF">CLV31_109146</name>
</gene>
<dbReference type="EMBL" id="QKTX01000009">
    <property type="protein sequence ID" value="PZV82285.1"/>
    <property type="molecule type" value="Genomic_DNA"/>
</dbReference>
<proteinExistence type="predicted"/>
<dbReference type="Gene3D" id="1.10.10.2910">
    <property type="match status" value="1"/>
</dbReference>
<protein>
    <submittedName>
        <fullName evidence="2">Uncharacterized protein DUF955</fullName>
    </submittedName>
</protein>
<name>A0A326RWP4_9BACT</name>
<evidence type="ECO:0000313" key="2">
    <source>
        <dbReference type="EMBL" id="PZV82285.1"/>
    </source>
</evidence>
<feature type="domain" description="IrrE N-terminal-like" evidence="1">
    <location>
        <begin position="43"/>
        <end position="168"/>
    </location>
</feature>
<evidence type="ECO:0000259" key="1">
    <source>
        <dbReference type="Pfam" id="PF06114"/>
    </source>
</evidence>
<dbReference type="PANTHER" id="PTHR43236">
    <property type="entry name" value="ANTITOXIN HIGA1"/>
    <property type="match status" value="1"/>
</dbReference>
<comment type="caution">
    <text evidence="2">The sequence shown here is derived from an EMBL/GenBank/DDBJ whole genome shotgun (WGS) entry which is preliminary data.</text>
</comment>
<dbReference type="Pfam" id="PF06114">
    <property type="entry name" value="Peptidase_M78"/>
    <property type="match status" value="1"/>
</dbReference>
<dbReference type="PANTHER" id="PTHR43236:SF1">
    <property type="entry name" value="BLL7220 PROTEIN"/>
    <property type="match status" value="1"/>
</dbReference>